<dbReference type="InterPro" id="IPR047242">
    <property type="entry name" value="CDC5L/Cef1"/>
</dbReference>
<dbReference type="EMBL" id="GGEC01081098">
    <property type="protein sequence ID" value="MBX61582.1"/>
    <property type="molecule type" value="Transcribed_RNA"/>
</dbReference>
<feature type="compositionally biased region" description="Polar residues" evidence="14">
    <location>
        <begin position="404"/>
        <end position="414"/>
    </location>
</feature>
<dbReference type="CDD" id="cd00167">
    <property type="entry name" value="SANT"/>
    <property type="match status" value="1"/>
</dbReference>
<dbReference type="GO" id="GO:0005681">
    <property type="term" value="C:spliceosomal complex"/>
    <property type="evidence" value="ECO:0007669"/>
    <property type="project" value="UniProtKB-KW"/>
</dbReference>
<feature type="domain" description="Myb-like" evidence="15">
    <location>
        <begin position="2"/>
        <end position="53"/>
    </location>
</feature>
<proteinExistence type="inferred from homology"/>
<evidence type="ECO:0000256" key="5">
    <source>
        <dbReference type="ARBA" id="ARBA00022737"/>
    </source>
</evidence>
<keyword evidence="6" id="KW-0227">DNA damage</keyword>
<dbReference type="PANTHER" id="PTHR45885">
    <property type="entry name" value="CELL DIVISION CYCLE 5-LIKE PROTEIN"/>
    <property type="match status" value="1"/>
</dbReference>
<evidence type="ECO:0000256" key="9">
    <source>
        <dbReference type="ARBA" id="ARBA00023187"/>
    </source>
</evidence>
<feature type="domain" description="HTH myb-type" evidence="16">
    <location>
        <begin position="2"/>
        <end position="57"/>
    </location>
</feature>
<dbReference type="SUPFAM" id="SSF46689">
    <property type="entry name" value="Homeodomain-like"/>
    <property type="match status" value="1"/>
</dbReference>
<keyword evidence="11" id="KW-0539">Nucleus</keyword>
<comment type="subcellular location">
    <subcellularLocation>
        <location evidence="1">Nucleus</location>
    </subcellularLocation>
</comment>
<evidence type="ECO:0000259" key="15">
    <source>
        <dbReference type="PROSITE" id="PS50090"/>
    </source>
</evidence>
<evidence type="ECO:0000256" key="2">
    <source>
        <dbReference type="ARBA" id="ARBA00010506"/>
    </source>
</evidence>
<dbReference type="SMART" id="SM00717">
    <property type="entry name" value="SANT"/>
    <property type="match status" value="2"/>
</dbReference>
<dbReference type="PANTHER" id="PTHR45885:SF1">
    <property type="entry name" value="CELL DIVISION CYCLE 5-LIKE PROTEIN"/>
    <property type="match status" value="1"/>
</dbReference>
<feature type="region of interest" description="Disordered" evidence="14">
    <location>
        <begin position="966"/>
        <end position="987"/>
    </location>
</feature>
<dbReference type="InterPro" id="IPR001005">
    <property type="entry name" value="SANT/Myb"/>
</dbReference>
<dbReference type="GO" id="GO:0003677">
    <property type="term" value="F:DNA binding"/>
    <property type="evidence" value="ECO:0007669"/>
    <property type="project" value="UniProtKB-KW"/>
</dbReference>
<organism evidence="17">
    <name type="scientific">Rhizophora mucronata</name>
    <name type="common">Asiatic mangrove</name>
    <dbReference type="NCBI Taxonomy" id="61149"/>
    <lineage>
        <taxon>Eukaryota</taxon>
        <taxon>Viridiplantae</taxon>
        <taxon>Streptophyta</taxon>
        <taxon>Embryophyta</taxon>
        <taxon>Tracheophyta</taxon>
        <taxon>Spermatophyta</taxon>
        <taxon>Magnoliopsida</taxon>
        <taxon>eudicotyledons</taxon>
        <taxon>Gunneridae</taxon>
        <taxon>Pentapetalae</taxon>
        <taxon>rosids</taxon>
        <taxon>fabids</taxon>
        <taxon>Malpighiales</taxon>
        <taxon>Rhizophoraceae</taxon>
        <taxon>Rhizophora</taxon>
    </lineage>
</organism>
<dbReference type="Pfam" id="PF11831">
    <property type="entry name" value="Myb_Cef"/>
    <property type="match status" value="1"/>
</dbReference>
<protein>
    <submittedName>
        <fullName evidence="17">MYB family protein</fullName>
    </submittedName>
</protein>
<evidence type="ECO:0000256" key="10">
    <source>
        <dbReference type="ARBA" id="ARBA00023204"/>
    </source>
</evidence>
<comment type="similarity">
    <text evidence="2">Belongs to the CEF1 family.</text>
</comment>
<feature type="region of interest" description="Disordered" evidence="14">
    <location>
        <begin position="157"/>
        <end position="176"/>
    </location>
</feature>
<dbReference type="InterPro" id="IPR047240">
    <property type="entry name" value="SANT_CDC5L_II"/>
</dbReference>
<feature type="region of interest" description="Disordered" evidence="14">
    <location>
        <begin position="598"/>
        <end position="618"/>
    </location>
</feature>
<dbReference type="InterPro" id="IPR021786">
    <property type="entry name" value="Cdc5p/Cef1_C"/>
</dbReference>
<feature type="compositionally biased region" description="Gly residues" evidence="14">
    <location>
        <begin position="970"/>
        <end position="987"/>
    </location>
</feature>
<dbReference type="GO" id="GO:0000974">
    <property type="term" value="C:Prp19 complex"/>
    <property type="evidence" value="ECO:0007669"/>
    <property type="project" value="InterPro"/>
</dbReference>
<evidence type="ECO:0000256" key="13">
    <source>
        <dbReference type="SAM" id="Coils"/>
    </source>
</evidence>
<evidence type="ECO:0000256" key="1">
    <source>
        <dbReference type="ARBA" id="ARBA00004123"/>
    </source>
</evidence>
<keyword evidence="8" id="KW-0238">DNA-binding</keyword>
<feature type="domain" description="Myb-like" evidence="15">
    <location>
        <begin position="54"/>
        <end position="103"/>
    </location>
</feature>
<evidence type="ECO:0000256" key="12">
    <source>
        <dbReference type="ARBA" id="ARBA00023306"/>
    </source>
</evidence>
<feature type="domain" description="HTH myb-type" evidence="16">
    <location>
        <begin position="58"/>
        <end position="107"/>
    </location>
</feature>
<keyword evidence="4" id="KW-0747">Spliceosome</keyword>
<keyword evidence="9" id="KW-0508">mRNA splicing</keyword>
<dbReference type="PROSITE" id="PS51294">
    <property type="entry name" value="HTH_MYB"/>
    <property type="match status" value="2"/>
</dbReference>
<feature type="region of interest" description="Disordered" evidence="14">
    <location>
        <begin position="110"/>
        <end position="150"/>
    </location>
</feature>
<dbReference type="AlphaFoldDB" id="A0A2P2Q3P6"/>
<keyword evidence="7 13" id="KW-0175">Coiled coil</keyword>
<evidence type="ECO:0000256" key="8">
    <source>
        <dbReference type="ARBA" id="ARBA00023125"/>
    </source>
</evidence>
<evidence type="ECO:0000313" key="17">
    <source>
        <dbReference type="EMBL" id="MBX61582.1"/>
    </source>
</evidence>
<keyword evidence="10" id="KW-0234">DNA repair</keyword>
<feature type="compositionally biased region" description="Basic and acidic residues" evidence="14">
    <location>
        <begin position="110"/>
        <end position="126"/>
    </location>
</feature>
<evidence type="ECO:0000256" key="11">
    <source>
        <dbReference type="ARBA" id="ARBA00023242"/>
    </source>
</evidence>
<keyword evidence="5" id="KW-0677">Repeat</keyword>
<dbReference type="InterPro" id="IPR009057">
    <property type="entry name" value="Homeodomain-like_sf"/>
</dbReference>
<dbReference type="CDD" id="cd11659">
    <property type="entry name" value="SANT_CDC5_II"/>
    <property type="match status" value="1"/>
</dbReference>
<dbReference type="GO" id="GO:0006355">
    <property type="term" value="P:regulation of DNA-templated transcription"/>
    <property type="evidence" value="ECO:0007669"/>
    <property type="project" value="UniProtKB-ARBA"/>
</dbReference>
<evidence type="ECO:0000256" key="7">
    <source>
        <dbReference type="ARBA" id="ARBA00023054"/>
    </source>
</evidence>
<feature type="coiled-coil region" evidence="13">
    <location>
        <begin position="687"/>
        <end position="717"/>
    </location>
</feature>
<evidence type="ECO:0000256" key="14">
    <source>
        <dbReference type="SAM" id="MobiDB-lite"/>
    </source>
</evidence>
<dbReference type="GO" id="GO:0006281">
    <property type="term" value="P:DNA repair"/>
    <property type="evidence" value="ECO:0007669"/>
    <property type="project" value="UniProtKB-KW"/>
</dbReference>
<dbReference type="FunFam" id="1.10.10.60:FF:000091">
    <property type="entry name" value="CDC5 cell division cycle 5-like"/>
    <property type="match status" value="1"/>
</dbReference>
<accession>A0A2P2Q3P6</accession>
<dbReference type="PROSITE" id="PS50090">
    <property type="entry name" value="MYB_LIKE"/>
    <property type="match status" value="2"/>
</dbReference>
<dbReference type="FunFam" id="1.10.10.60:FF:000021">
    <property type="entry name" value="CDC5 cell division cycle 5-like"/>
    <property type="match status" value="1"/>
</dbReference>
<dbReference type="Pfam" id="PF13921">
    <property type="entry name" value="Myb_DNA-bind_6"/>
    <property type="match status" value="1"/>
</dbReference>
<evidence type="ECO:0000256" key="4">
    <source>
        <dbReference type="ARBA" id="ARBA00022728"/>
    </source>
</evidence>
<feature type="region of interest" description="Disordered" evidence="14">
    <location>
        <begin position="380"/>
        <end position="414"/>
    </location>
</feature>
<keyword evidence="12" id="KW-0131">Cell cycle</keyword>
<dbReference type="Gene3D" id="1.10.10.60">
    <property type="entry name" value="Homeodomain-like"/>
    <property type="match status" value="2"/>
</dbReference>
<name>A0A2P2Q3P6_RHIMU</name>
<feature type="coiled-coil region" evidence="13">
    <location>
        <begin position="803"/>
        <end position="832"/>
    </location>
</feature>
<reference evidence="17" key="1">
    <citation type="submission" date="2018-02" db="EMBL/GenBank/DDBJ databases">
        <title>Rhizophora mucronata_Transcriptome.</title>
        <authorList>
            <person name="Meera S.P."/>
            <person name="Sreeshan A."/>
            <person name="Augustine A."/>
        </authorList>
    </citation>
    <scope>NUCLEOTIDE SEQUENCE</scope>
    <source>
        <tissue evidence="17">Leaf</tissue>
    </source>
</reference>
<evidence type="ECO:0000256" key="3">
    <source>
        <dbReference type="ARBA" id="ARBA00022664"/>
    </source>
</evidence>
<evidence type="ECO:0000256" key="6">
    <source>
        <dbReference type="ARBA" id="ARBA00022763"/>
    </source>
</evidence>
<keyword evidence="3" id="KW-0507">mRNA processing</keyword>
<dbReference type="GO" id="GO:0000398">
    <property type="term" value="P:mRNA splicing, via spliceosome"/>
    <property type="evidence" value="ECO:0007669"/>
    <property type="project" value="InterPro"/>
</dbReference>
<feature type="compositionally biased region" description="Basic residues" evidence="14">
    <location>
        <begin position="162"/>
        <end position="171"/>
    </location>
</feature>
<evidence type="ECO:0000259" key="16">
    <source>
        <dbReference type="PROSITE" id="PS51294"/>
    </source>
</evidence>
<sequence length="987" mass="110895">MRIMIKGGVWKNTEDEILKSAVMKYGKNQWARISSLLVRKSAKQCKARWYEWLDPSIKKTEWTREEDEKLLHLAKLMPTQWRTIAPMVGRTPSQCLERYEKLLDAACVKDENYEPGDDPRKLRPGEIDPNPESKPARPDPVDMDEDEKEMLSEARARLANTRGKKAKRKAREKQLEEARRLASLQKRRELKAAGIDTRHRKRKRKGIDYNAEIPFEKRPPPGFFDVTDEDRPVEQVKFPTTIEELEGKRRVDVEAQLRKQDIAKNKIAQRQDAPSAILQANKLNDPETVRKRSKLMLPAPQISDRELEEIAKMGYATDMVNEELTEGSGATHALLANYDQTPRQGTMPLRTPQRTPAGKGDAIMQEAENLARLRESQTPLLGGENPELHPSDFSGVTPKKREIQTPNPMLTPSATPGGAGFTPRIGMTPSSDGYSFGATPRGTPIRDELHINEGMDVDDAAKLEQQRQADLRKNLRSGLTGLPQPKNEYQIVIQAPPEESEEPEEKIEEDMSDRIAREKAEEEARQQALLRKRSKVLQRELPRPPAASLELIRNSLLRADVDKSSFVPPTAIEQADEIIRKELLTLLEHDNAKYPLDEKLNKEKKKGTKRSANGPAASIPVIEDFEEEELKEADRLIKEEAQYIRVAMGHENESLDEFVEAHKTCVNDLMYFPTRGAHGLSSVAGNVEKLAALQNEFENVKTRLEAEREKALRLEKKVNVLTQGYQMRAERQLLPPIESTLKLIDTASTELECFRSLQKQEQLAASHRINVLWEEVQKQKDLEKTMQSRYGNLVAELERVQNLMNYYTELAKQQEEIAAKNKELELAEAAAKQTAMLGSEGSEPIFSGDVGSSLPVISSQDAILAQQTEAAEENADATEKHDMNADMKREYSSVGTDINLSNNQGVIHTPTEGNEVKYDLADGNAGDTAMSSEVLKEDSIATHQQHVEAAALDGAFTEQGDRIEEKVDGLGSGDGMKMSGGEGELLK</sequence>
<dbReference type="InterPro" id="IPR017930">
    <property type="entry name" value="Myb_dom"/>
</dbReference>